<evidence type="ECO:0000256" key="1">
    <source>
        <dbReference type="SAM" id="Phobius"/>
    </source>
</evidence>
<dbReference type="GeneID" id="40752637"/>
<organism evidence="2 3">
    <name type="scientific">Aureobasidium pullulans EXF-150</name>
    <dbReference type="NCBI Taxonomy" id="1043002"/>
    <lineage>
        <taxon>Eukaryota</taxon>
        <taxon>Fungi</taxon>
        <taxon>Dikarya</taxon>
        <taxon>Ascomycota</taxon>
        <taxon>Pezizomycotina</taxon>
        <taxon>Dothideomycetes</taxon>
        <taxon>Dothideomycetidae</taxon>
        <taxon>Dothideales</taxon>
        <taxon>Saccotheciaceae</taxon>
        <taxon>Aureobasidium</taxon>
    </lineage>
</organism>
<dbReference type="Proteomes" id="UP000030706">
    <property type="component" value="Unassembled WGS sequence"/>
</dbReference>
<protein>
    <submittedName>
        <fullName evidence="2">Uncharacterized protein</fullName>
    </submittedName>
</protein>
<name>A0A074XX73_AURPU</name>
<dbReference type="AlphaFoldDB" id="A0A074XX73"/>
<dbReference type="HOGENOM" id="CLU_2222718_0_0_1"/>
<feature type="transmembrane region" description="Helical" evidence="1">
    <location>
        <begin position="83"/>
        <end position="101"/>
    </location>
</feature>
<dbReference type="EMBL" id="KL584975">
    <property type="protein sequence ID" value="KEQ88229.1"/>
    <property type="molecule type" value="Genomic_DNA"/>
</dbReference>
<gene>
    <name evidence="2" type="ORF">M438DRAFT_79997</name>
</gene>
<keyword evidence="1" id="KW-0812">Transmembrane</keyword>
<reference evidence="2 3" key="1">
    <citation type="journal article" date="2014" name="BMC Genomics">
        <title>Genome sequencing of four Aureobasidium pullulans varieties: biotechnological potential, stress tolerance, and description of new species.</title>
        <authorList>
            <person name="Gostin Ar C."/>
            <person name="Ohm R.A."/>
            <person name="Kogej T."/>
            <person name="Sonjak S."/>
            <person name="Turk M."/>
            <person name="Zajc J."/>
            <person name="Zalar P."/>
            <person name="Grube M."/>
            <person name="Sun H."/>
            <person name="Han J."/>
            <person name="Sharma A."/>
            <person name="Chiniquy J."/>
            <person name="Ngan C.Y."/>
            <person name="Lipzen A."/>
            <person name="Barry K."/>
            <person name="Grigoriev I.V."/>
            <person name="Gunde-Cimerman N."/>
        </authorList>
    </citation>
    <scope>NUCLEOTIDE SEQUENCE [LARGE SCALE GENOMIC DNA]</scope>
    <source>
        <strain evidence="2 3">EXF-150</strain>
    </source>
</reference>
<keyword evidence="3" id="KW-1185">Reference proteome</keyword>
<proteinExistence type="predicted"/>
<accession>A0A074XX73</accession>
<sequence>MTLRRSISPNHKPHSLIEWPDARRANRMGSSVHRPAVSCQIIQPIYEPSNCVRIAEQGLVMSYMYRAISLSPLLFQERINRSFHNDFILLMLLLSCFLLTLRRSKR</sequence>
<dbReference type="RefSeq" id="XP_029764416.1">
    <property type="nucleotide sequence ID" value="XM_029910331.1"/>
</dbReference>
<keyword evidence="1" id="KW-0472">Membrane</keyword>
<keyword evidence="1" id="KW-1133">Transmembrane helix</keyword>
<evidence type="ECO:0000313" key="3">
    <source>
        <dbReference type="Proteomes" id="UP000030706"/>
    </source>
</evidence>
<evidence type="ECO:0000313" key="2">
    <source>
        <dbReference type="EMBL" id="KEQ88229.1"/>
    </source>
</evidence>